<keyword evidence="2" id="KW-0732">Signal</keyword>
<accession>A0ABX8SFN9</accession>
<keyword evidence="4" id="KW-1185">Reference proteome</keyword>
<evidence type="ECO:0000256" key="1">
    <source>
        <dbReference type="SAM" id="MobiDB-lite"/>
    </source>
</evidence>
<feature type="region of interest" description="Disordered" evidence="1">
    <location>
        <begin position="25"/>
        <end position="59"/>
    </location>
</feature>
<evidence type="ECO:0008006" key="5">
    <source>
        <dbReference type="Google" id="ProtNLM"/>
    </source>
</evidence>
<organism evidence="3 4">
    <name type="scientific">Tessaracoccus palaemonis</name>
    <dbReference type="NCBI Taxonomy" id="2829499"/>
    <lineage>
        <taxon>Bacteria</taxon>
        <taxon>Bacillati</taxon>
        <taxon>Actinomycetota</taxon>
        <taxon>Actinomycetes</taxon>
        <taxon>Propionibacteriales</taxon>
        <taxon>Propionibacteriaceae</taxon>
        <taxon>Tessaracoccus</taxon>
    </lineage>
</organism>
<feature type="compositionally biased region" description="Polar residues" evidence="1">
    <location>
        <begin position="40"/>
        <end position="50"/>
    </location>
</feature>
<evidence type="ECO:0000256" key="2">
    <source>
        <dbReference type="SAM" id="SignalP"/>
    </source>
</evidence>
<reference evidence="3 4" key="1">
    <citation type="submission" date="2021-07" db="EMBL/GenBank/DDBJ databases">
        <title>complete genome sequencing of Tessaracoccus sp.J1M15.</title>
        <authorList>
            <person name="Bae J.-W."/>
            <person name="Kim D.-y."/>
        </authorList>
    </citation>
    <scope>NUCLEOTIDE SEQUENCE [LARGE SCALE GENOMIC DNA]</scope>
    <source>
        <strain evidence="3 4">J1M15</strain>
    </source>
</reference>
<evidence type="ECO:0000313" key="4">
    <source>
        <dbReference type="Proteomes" id="UP000824504"/>
    </source>
</evidence>
<gene>
    <name evidence="3" type="ORF">KDB89_08200</name>
</gene>
<dbReference type="Proteomes" id="UP000824504">
    <property type="component" value="Chromosome"/>
</dbReference>
<dbReference type="PROSITE" id="PS51257">
    <property type="entry name" value="PROKAR_LIPOPROTEIN"/>
    <property type="match status" value="1"/>
</dbReference>
<dbReference type="RefSeq" id="WP_219080036.1">
    <property type="nucleotide sequence ID" value="NZ_CP079216.1"/>
</dbReference>
<feature type="chain" id="PRO_5045226858" description="Secreted protein" evidence="2">
    <location>
        <begin position="23"/>
        <end position="155"/>
    </location>
</feature>
<feature type="signal peptide" evidence="2">
    <location>
        <begin position="1"/>
        <end position="22"/>
    </location>
</feature>
<evidence type="ECO:0000313" key="3">
    <source>
        <dbReference type="EMBL" id="QXT61779.1"/>
    </source>
</evidence>
<dbReference type="EMBL" id="CP079216">
    <property type="protein sequence ID" value="QXT61779.1"/>
    <property type="molecule type" value="Genomic_DNA"/>
</dbReference>
<proteinExistence type="predicted"/>
<name>A0ABX8SFN9_9ACTN</name>
<sequence>MGRRIPLALSALVLVGLTACTAAPRATDPPSPTGAPTPVGSPTVSATGSSFEVPESPSAEAVAYAEAGDGEVGTHVGPATDGSYVVRAACVGAPRISYELVVDDTPVSSATFDCGAEVVNTAFTGSAESVMIRFPDPPAQAEALAEVIPEDALGR</sequence>
<protein>
    <recommendedName>
        <fullName evidence="5">Secreted protein</fullName>
    </recommendedName>
</protein>